<evidence type="ECO:0000256" key="1">
    <source>
        <dbReference type="SAM" id="MobiDB-lite"/>
    </source>
</evidence>
<feature type="compositionally biased region" description="Basic and acidic residues" evidence="1">
    <location>
        <begin position="293"/>
        <end position="318"/>
    </location>
</feature>
<protein>
    <submittedName>
        <fullName evidence="3">Uncharacterized protein</fullName>
    </submittedName>
</protein>
<feature type="transmembrane region" description="Helical" evidence="2">
    <location>
        <begin position="23"/>
        <end position="41"/>
    </location>
</feature>
<proteinExistence type="predicted"/>
<name>A0AAD7CQF8_MYCRO</name>
<feature type="transmembrane region" description="Helical" evidence="2">
    <location>
        <begin position="144"/>
        <end position="162"/>
    </location>
</feature>
<feature type="region of interest" description="Disordered" evidence="1">
    <location>
        <begin position="283"/>
        <end position="330"/>
    </location>
</feature>
<evidence type="ECO:0000313" key="4">
    <source>
        <dbReference type="Proteomes" id="UP001221757"/>
    </source>
</evidence>
<comment type="caution">
    <text evidence="3">The sequence shown here is derived from an EMBL/GenBank/DDBJ whole genome shotgun (WGS) entry which is preliminary data.</text>
</comment>
<feature type="transmembrane region" description="Helical" evidence="2">
    <location>
        <begin position="113"/>
        <end position="132"/>
    </location>
</feature>
<keyword evidence="4" id="KW-1185">Reference proteome</keyword>
<organism evidence="3 4">
    <name type="scientific">Mycena rosella</name>
    <name type="common">Pink bonnet</name>
    <name type="synonym">Agaricus rosellus</name>
    <dbReference type="NCBI Taxonomy" id="1033263"/>
    <lineage>
        <taxon>Eukaryota</taxon>
        <taxon>Fungi</taxon>
        <taxon>Dikarya</taxon>
        <taxon>Basidiomycota</taxon>
        <taxon>Agaricomycotina</taxon>
        <taxon>Agaricomycetes</taxon>
        <taxon>Agaricomycetidae</taxon>
        <taxon>Agaricales</taxon>
        <taxon>Marasmiineae</taxon>
        <taxon>Mycenaceae</taxon>
        <taxon>Mycena</taxon>
    </lineage>
</organism>
<keyword evidence="2" id="KW-1133">Transmembrane helix</keyword>
<dbReference type="EMBL" id="JARKIE010000325">
    <property type="protein sequence ID" value="KAJ7654241.1"/>
    <property type="molecule type" value="Genomic_DNA"/>
</dbReference>
<feature type="transmembrane region" description="Helical" evidence="2">
    <location>
        <begin position="168"/>
        <end position="189"/>
    </location>
</feature>
<dbReference type="AlphaFoldDB" id="A0AAD7CQF8"/>
<sequence length="330" mass="36297">MPPSYDHTVDNNKATFLGFGLEAIFYGINLILFAISTVLLYRRRPGAQTSSRVPMFAVTVIMFSLCTVHFALNFNNVYDSLLVHPRPEISAETPLLAGADMLFSITDWCSQLILIYRCYLVWGRNIWIIIFPISCPLRPVRSRLIGLVLSINPTAPVAPAALVPVGTAGFALSLCLNFIVSALIVGRIWQISRQNRMQGISLTDSTIQRAIGIIVESGLLFLAAQFVFVVLFAIKHPAQAILEPVATQIYGISPTLIVVRVGLGASFDPTSVPGSSLRFVGPFPRKSGQLSRTTHDTHDARDTLNTDMELSRTQRESSHISLPKMGEEDI</sequence>
<evidence type="ECO:0000256" key="2">
    <source>
        <dbReference type="SAM" id="Phobius"/>
    </source>
</evidence>
<feature type="transmembrane region" description="Helical" evidence="2">
    <location>
        <begin position="53"/>
        <end position="72"/>
    </location>
</feature>
<dbReference type="Proteomes" id="UP001221757">
    <property type="component" value="Unassembled WGS sequence"/>
</dbReference>
<reference evidence="3" key="1">
    <citation type="submission" date="2023-03" db="EMBL/GenBank/DDBJ databases">
        <title>Massive genome expansion in bonnet fungi (Mycena s.s.) driven by repeated elements and novel gene families across ecological guilds.</title>
        <authorList>
            <consortium name="Lawrence Berkeley National Laboratory"/>
            <person name="Harder C.B."/>
            <person name="Miyauchi S."/>
            <person name="Viragh M."/>
            <person name="Kuo A."/>
            <person name="Thoen E."/>
            <person name="Andreopoulos B."/>
            <person name="Lu D."/>
            <person name="Skrede I."/>
            <person name="Drula E."/>
            <person name="Henrissat B."/>
            <person name="Morin E."/>
            <person name="Kohler A."/>
            <person name="Barry K."/>
            <person name="LaButti K."/>
            <person name="Morin E."/>
            <person name="Salamov A."/>
            <person name="Lipzen A."/>
            <person name="Mereny Z."/>
            <person name="Hegedus B."/>
            <person name="Baldrian P."/>
            <person name="Stursova M."/>
            <person name="Weitz H."/>
            <person name="Taylor A."/>
            <person name="Grigoriev I.V."/>
            <person name="Nagy L.G."/>
            <person name="Martin F."/>
            <person name="Kauserud H."/>
        </authorList>
    </citation>
    <scope>NUCLEOTIDE SEQUENCE</scope>
    <source>
        <strain evidence="3">CBHHK067</strain>
    </source>
</reference>
<feature type="transmembrane region" description="Helical" evidence="2">
    <location>
        <begin position="210"/>
        <end position="234"/>
    </location>
</feature>
<keyword evidence="2" id="KW-0472">Membrane</keyword>
<keyword evidence="2" id="KW-0812">Transmembrane</keyword>
<gene>
    <name evidence="3" type="ORF">B0H17DRAFT_1214450</name>
</gene>
<evidence type="ECO:0000313" key="3">
    <source>
        <dbReference type="EMBL" id="KAJ7654241.1"/>
    </source>
</evidence>
<accession>A0AAD7CQF8</accession>